<feature type="compositionally biased region" description="Low complexity" evidence="9">
    <location>
        <begin position="1366"/>
        <end position="1378"/>
    </location>
</feature>
<evidence type="ECO:0000256" key="5">
    <source>
        <dbReference type="ARBA" id="ARBA00023065"/>
    </source>
</evidence>
<dbReference type="PANTHER" id="PTHR13800">
    <property type="entry name" value="TRANSIENT RECEPTOR POTENTIAL CATION CHANNEL, SUBFAMILY M, MEMBER 6"/>
    <property type="match status" value="1"/>
</dbReference>
<evidence type="ECO:0008006" key="17">
    <source>
        <dbReference type="Google" id="ProtNLM"/>
    </source>
</evidence>
<keyword evidence="7" id="KW-0407">Ion channel</keyword>
<keyword evidence="8" id="KW-0175">Coiled coil</keyword>
<feature type="compositionally biased region" description="Basic residues" evidence="9">
    <location>
        <begin position="1388"/>
        <end position="1399"/>
    </location>
</feature>
<dbReference type="InterPro" id="IPR050927">
    <property type="entry name" value="TRPM"/>
</dbReference>
<evidence type="ECO:0000313" key="15">
    <source>
        <dbReference type="EMBL" id="KAJ3649023.1"/>
    </source>
</evidence>
<organism evidence="15 16">
    <name type="scientific">Zophobas morio</name>
    <dbReference type="NCBI Taxonomy" id="2755281"/>
    <lineage>
        <taxon>Eukaryota</taxon>
        <taxon>Metazoa</taxon>
        <taxon>Ecdysozoa</taxon>
        <taxon>Arthropoda</taxon>
        <taxon>Hexapoda</taxon>
        <taxon>Insecta</taxon>
        <taxon>Pterygota</taxon>
        <taxon>Neoptera</taxon>
        <taxon>Endopterygota</taxon>
        <taxon>Coleoptera</taxon>
        <taxon>Polyphaga</taxon>
        <taxon>Cucujiformia</taxon>
        <taxon>Tenebrionidae</taxon>
        <taxon>Zophobas</taxon>
    </lineage>
</organism>
<feature type="domain" description="TRPM SLOG" evidence="13">
    <location>
        <begin position="91"/>
        <end position="353"/>
    </location>
</feature>
<evidence type="ECO:0000259" key="13">
    <source>
        <dbReference type="Pfam" id="PF18139"/>
    </source>
</evidence>
<evidence type="ECO:0000256" key="1">
    <source>
        <dbReference type="ARBA" id="ARBA00004141"/>
    </source>
</evidence>
<feature type="transmembrane region" description="Helical" evidence="10">
    <location>
        <begin position="1101"/>
        <end position="1119"/>
    </location>
</feature>
<protein>
    <recommendedName>
        <fullName evidence="17">Transient receptor potential cation channel trpm</fullName>
    </recommendedName>
</protein>
<dbReference type="Gene3D" id="1.20.5.1010">
    <property type="entry name" value="TRPM, tetramerisation domain"/>
    <property type="match status" value="1"/>
</dbReference>
<dbReference type="Pfam" id="PF16519">
    <property type="entry name" value="TRPM_tetra"/>
    <property type="match status" value="1"/>
</dbReference>
<dbReference type="GO" id="GO:0051262">
    <property type="term" value="P:protein tetramerization"/>
    <property type="evidence" value="ECO:0007669"/>
    <property type="project" value="InterPro"/>
</dbReference>
<name>A0AA38I496_9CUCU</name>
<feature type="transmembrane region" description="Helical" evidence="10">
    <location>
        <begin position="937"/>
        <end position="954"/>
    </location>
</feature>
<feature type="transmembrane region" description="Helical" evidence="10">
    <location>
        <begin position="907"/>
        <end position="925"/>
    </location>
</feature>
<evidence type="ECO:0000259" key="11">
    <source>
        <dbReference type="Pfam" id="PF00520"/>
    </source>
</evidence>
<dbReference type="InterPro" id="IPR005821">
    <property type="entry name" value="Ion_trans_dom"/>
</dbReference>
<dbReference type="InterPro" id="IPR057366">
    <property type="entry name" value="TRPM-like"/>
</dbReference>
<feature type="region of interest" description="Disordered" evidence="9">
    <location>
        <begin position="1300"/>
        <end position="1341"/>
    </location>
</feature>
<dbReference type="InterPro" id="IPR032415">
    <property type="entry name" value="TRPM_tetra"/>
</dbReference>
<dbReference type="EMBL" id="JALNTZ010000006">
    <property type="protein sequence ID" value="KAJ3649023.1"/>
    <property type="molecule type" value="Genomic_DNA"/>
</dbReference>
<accession>A0AA38I496</accession>
<feature type="region of interest" description="Disordered" evidence="9">
    <location>
        <begin position="1572"/>
        <end position="1598"/>
    </location>
</feature>
<dbReference type="PANTHER" id="PTHR13800:SF1">
    <property type="entry name" value="TRANSIENT RECEPTOR POTENTIAL CATION CHANNEL TRPM"/>
    <property type="match status" value="1"/>
</dbReference>
<dbReference type="Pfam" id="PF18139">
    <property type="entry name" value="LSDAT_euk"/>
    <property type="match status" value="1"/>
</dbReference>
<keyword evidence="16" id="KW-1185">Reference proteome</keyword>
<feature type="domain" description="TRPM-like" evidence="14">
    <location>
        <begin position="411"/>
        <end position="679"/>
    </location>
</feature>
<gene>
    <name evidence="15" type="ORF">Zmor_020785</name>
</gene>
<dbReference type="InterPro" id="IPR041491">
    <property type="entry name" value="TRPM_SLOG"/>
</dbReference>
<evidence type="ECO:0000256" key="10">
    <source>
        <dbReference type="SAM" id="Phobius"/>
    </source>
</evidence>
<dbReference type="Pfam" id="PF00520">
    <property type="entry name" value="Ion_trans"/>
    <property type="match status" value="1"/>
</dbReference>
<comment type="subcellular location">
    <subcellularLocation>
        <location evidence="1">Membrane</location>
        <topology evidence="1">Multi-pass membrane protein</topology>
    </subcellularLocation>
</comment>
<evidence type="ECO:0000256" key="7">
    <source>
        <dbReference type="ARBA" id="ARBA00023303"/>
    </source>
</evidence>
<feature type="compositionally biased region" description="Pro residues" evidence="9">
    <location>
        <begin position="1474"/>
        <end position="1488"/>
    </location>
</feature>
<evidence type="ECO:0000256" key="9">
    <source>
        <dbReference type="SAM" id="MobiDB-lite"/>
    </source>
</evidence>
<feature type="compositionally biased region" description="Acidic residues" evidence="9">
    <location>
        <begin position="1300"/>
        <end position="1309"/>
    </location>
</feature>
<feature type="domain" description="TRPM tetramerisation" evidence="12">
    <location>
        <begin position="1170"/>
        <end position="1224"/>
    </location>
</feature>
<keyword evidence="5" id="KW-0406">Ion transport</keyword>
<evidence type="ECO:0000256" key="3">
    <source>
        <dbReference type="ARBA" id="ARBA00022692"/>
    </source>
</evidence>
<evidence type="ECO:0000256" key="4">
    <source>
        <dbReference type="ARBA" id="ARBA00022989"/>
    </source>
</evidence>
<evidence type="ECO:0000259" key="14">
    <source>
        <dbReference type="Pfam" id="PF25508"/>
    </source>
</evidence>
<evidence type="ECO:0000256" key="8">
    <source>
        <dbReference type="SAM" id="Coils"/>
    </source>
</evidence>
<dbReference type="Pfam" id="PF25508">
    <property type="entry name" value="TRPM2"/>
    <property type="match status" value="1"/>
</dbReference>
<evidence type="ECO:0000313" key="16">
    <source>
        <dbReference type="Proteomes" id="UP001168821"/>
    </source>
</evidence>
<feature type="transmembrane region" description="Helical" evidence="10">
    <location>
        <begin position="974"/>
        <end position="991"/>
    </location>
</feature>
<dbReference type="GO" id="GO:0030001">
    <property type="term" value="P:metal ion transport"/>
    <property type="evidence" value="ECO:0007669"/>
    <property type="project" value="TreeGrafter"/>
</dbReference>
<feature type="transmembrane region" description="Helical" evidence="10">
    <location>
        <begin position="1053"/>
        <end position="1074"/>
    </location>
</feature>
<feature type="compositionally biased region" description="Basic and acidic residues" evidence="9">
    <location>
        <begin position="747"/>
        <end position="758"/>
    </location>
</feature>
<feature type="region of interest" description="Disordered" evidence="9">
    <location>
        <begin position="733"/>
        <end position="770"/>
    </location>
</feature>
<feature type="domain" description="Ion transport" evidence="11">
    <location>
        <begin position="846"/>
        <end position="1079"/>
    </location>
</feature>
<keyword evidence="3 10" id="KW-0812">Transmembrane</keyword>
<feature type="transmembrane region" description="Helical" evidence="10">
    <location>
        <begin position="840"/>
        <end position="859"/>
    </location>
</feature>
<evidence type="ECO:0000259" key="12">
    <source>
        <dbReference type="Pfam" id="PF16519"/>
    </source>
</evidence>
<dbReference type="Proteomes" id="UP001168821">
    <property type="component" value="Unassembled WGS sequence"/>
</dbReference>
<dbReference type="GO" id="GO:0005261">
    <property type="term" value="F:monoatomic cation channel activity"/>
    <property type="evidence" value="ECO:0007669"/>
    <property type="project" value="TreeGrafter"/>
</dbReference>
<keyword evidence="6 10" id="KW-0472">Membrane</keyword>
<keyword evidence="4 10" id="KW-1133">Transmembrane helix</keyword>
<comment type="caution">
    <text evidence="15">The sequence shown here is derived from an EMBL/GenBank/DDBJ whole genome shotgun (WGS) entry which is preliminary data.</text>
</comment>
<feature type="region of interest" description="Disordered" evidence="9">
    <location>
        <begin position="1362"/>
        <end position="1440"/>
    </location>
</feature>
<feature type="coiled-coil region" evidence="8">
    <location>
        <begin position="1166"/>
        <end position="1228"/>
    </location>
</feature>
<proteinExistence type="predicted"/>
<evidence type="ECO:0000256" key="2">
    <source>
        <dbReference type="ARBA" id="ARBA00022448"/>
    </source>
</evidence>
<dbReference type="InterPro" id="IPR037162">
    <property type="entry name" value="TRPM_tetra_sf"/>
</dbReference>
<evidence type="ECO:0000256" key="6">
    <source>
        <dbReference type="ARBA" id="ARBA00023136"/>
    </source>
</evidence>
<dbReference type="GO" id="GO:0005886">
    <property type="term" value="C:plasma membrane"/>
    <property type="evidence" value="ECO:0007669"/>
    <property type="project" value="TreeGrafter"/>
</dbReference>
<keyword evidence="2" id="KW-0813">Transport</keyword>
<feature type="region of interest" description="Disordered" evidence="9">
    <location>
        <begin position="1468"/>
        <end position="1502"/>
    </location>
</feature>
<sequence>MRKSKSHAKTAPARSWIEATFHKRECARFIAHTKDEQKCGCGRTLAQHKYDTETVAQLAGEIWFPSRCTVASPTDAYGILEFQGGPHPSKAQYIRVAHDTKPEHLMQLITKEWNLELPKLLISIQGGKANFELQPKLKKVLRKGLLKAARSTGAWIFTGGTNTGVTKHIGDALLLERSQRTGRVNTLGIAPWGIVENNQELIGHNTEVPYHSISSPRSKFAALNSRHAYFLLVDNGTVGKYGAEIVLRRRLEKYISKQRLYPFTQSPIPIVCLVIEGGTNTIRAVLEYVTDDPPVPIVVCDGSGRAADLIAFMCKYELSVLKSMRDYIIATITRAFEVNRDLAECLYGELMQCVENKNLITVFRIADKYDQKPQELDQTILTALFKSQHLSPTEQLSLALTWNRADIARSEIFIYGQEWPRGALEDAMMKALEHDRCDFVKLLLENGVSMRKFLTIPRLENLYNSKEGPSNTLRYILRDVRPHIPAGYVYTLHDIGLVINKLMGGAYRAFYTRRKFRPIYAKVMNKGQNMQRNSTSFVKQYGNAMSLLAQALPSNANPCLFDYPFNELLIWAVLMKRHKMALLMWQHGEEALAKALVGCKLYKAMAHEAAEDDMETEVYEELRAYGKEFENIALEVLDYCYRQDDDQTQQLLTCELQNWSGQTCLSLAVAANHRALLAHPCSQIILADLWMGGLRTRKNTNLKVIMGLLFPPYILKLEFKSKEELQLMPQTTEEHMELENEDDDKSDSDKNIDGEVSKRTRSLSMRSKSANPQGVKALLTENFIRRETVVHENGKVLSDPEDNKYHIFFTDLHQEKIPRNRELKISKKLYEFYTAPITKFWANSIAYLIFLIIFSYTILVKMTEIPSWQEWLAIAFLCTFGCEKLRELFSSEPVGIKQKLAVWCWNLWNPCDMAGVLFFLIGVALRFRSSTFEVGRVFYCVNSIYWYLHILNILSVNKYLGPLVTMMGKMVKNMIYFVVLLLIVLMSFGVTRQAILFPNHEADWGIARDVFLEPYFMLYGEVYADKIDPPCGDGEDEKPCQTGRWVSPLIMSIYLLVANILLINLLIAVFNNIFNEVNAVAHQVWMFQRFTVVMEYEQKPLLPPPFIIFCHIYLLFKYVRRKMEGKEESYDNGLKLFLDRDEMERLYDFEEDCVEGYFAEQEFKLQQSTEERIKVTTERIEHLTQKVEDINTKENIHTTALQNLEIRCRRLVEQMQEVSNDLDKIRLSMESQPPTAAPSFDAPFVRERTVSEPVESVIEDIPKAATAPTKRKPIVRSLTEVRPDAYIFDNGQHIEYRYDEEEECNEEMEGLPKSESEQPLTLERQRTRSTDSKTSNDSAEVSADDLGALSLEVLRNWAIQKRKDSTGTGRRSSDSGNGENEREESAHGSKRSLNKRQLSHTHSEPETSDPPPTATHPTRPVLERSVTFTEPRIKVIPPNLAGGSNRTAMLMHMHTEYTSITDELESVCGLLSPPRSPGLLSPPRPEQSPPSQRRRHPSEMSNPEIAINFEKEHLRSAEECDYMVMENLIQRRYEEEDEDGEHTPVNSDLLSVVAETREFRISTIGSRPLVRSSAIENDVQPQTGNDSAEPGDRQDSVESTDMATALLNQLAMPQRPSIVMDSSQLPIQREVQKADSTNSLHMQSETMC</sequence>
<reference evidence="15" key="1">
    <citation type="journal article" date="2023" name="G3 (Bethesda)">
        <title>Whole genome assemblies of Zophobas morio and Tenebrio molitor.</title>
        <authorList>
            <person name="Kaur S."/>
            <person name="Stinson S.A."/>
            <person name="diCenzo G.C."/>
        </authorList>
    </citation>
    <scope>NUCLEOTIDE SEQUENCE</scope>
    <source>
        <strain evidence="15">QUZm001</strain>
    </source>
</reference>